<reference evidence="1 2" key="1">
    <citation type="submission" date="2021-05" db="EMBL/GenBank/DDBJ databases">
        <title>Genome Assembly of Synthetic Allotetraploid Brassica napus Reveals Homoeologous Exchanges between Subgenomes.</title>
        <authorList>
            <person name="Davis J.T."/>
        </authorList>
    </citation>
    <scope>NUCLEOTIDE SEQUENCE [LARGE SCALE GENOMIC DNA]</scope>
    <source>
        <strain evidence="2">cv. Da-Ae</strain>
        <tissue evidence="1">Seedling</tissue>
    </source>
</reference>
<dbReference type="EMBL" id="JAGKQM010000019">
    <property type="protein sequence ID" value="KAH0856230.1"/>
    <property type="molecule type" value="Genomic_DNA"/>
</dbReference>
<accession>A0ABQ7XML4</accession>
<comment type="caution">
    <text evidence="1">The sequence shown here is derived from an EMBL/GenBank/DDBJ whole genome shotgun (WGS) entry which is preliminary data.</text>
</comment>
<keyword evidence="2" id="KW-1185">Reference proteome</keyword>
<sequence>IGFDNKDEENEKLANGESFNAKVSNEKKRKLNPYVVKDIDGYTYLHLDLKGHQMVSASYLVDIYRRALCLANKDVIFLLYLTFENIHLSLVKAMLKTARNHETELYLQLERRKYLAHTAFKSMTIDLFRYIPF</sequence>
<evidence type="ECO:0000313" key="2">
    <source>
        <dbReference type="Proteomes" id="UP000824890"/>
    </source>
</evidence>
<feature type="non-terminal residue" evidence="1">
    <location>
        <position position="1"/>
    </location>
</feature>
<evidence type="ECO:0000313" key="1">
    <source>
        <dbReference type="EMBL" id="KAH0856230.1"/>
    </source>
</evidence>
<gene>
    <name evidence="1" type="ORF">HID58_084491</name>
</gene>
<protein>
    <submittedName>
        <fullName evidence="1">Uncharacterized protein</fullName>
    </submittedName>
</protein>
<organism evidence="1 2">
    <name type="scientific">Brassica napus</name>
    <name type="common">Rape</name>
    <dbReference type="NCBI Taxonomy" id="3708"/>
    <lineage>
        <taxon>Eukaryota</taxon>
        <taxon>Viridiplantae</taxon>
        <taxon>Streptophyta</taxon>
        <taxon>Embryophyta</taxon>
        <taxon>Tracheophyta</taxon>
        <taxon>Spermatophyta</taxon>
        <taxon>Magnoliopsida</taxon>
        <taxon>eudicotyledons</taxon>
        <taxon>Gunneridae</taxon>
        <taxon>Pentapetalae</taxon>
        <taxon>rosids</taxon>
        <taxon>malvids</taxon>
        <taxon>Brassicales</taxon>
        <taxon>Brassicaceae</taxon>
        <taxon>Brassiceae</taxon>
        <taxon>Brassica</taxon>
    </lineage>
</organism>
<name>A0ABQ7XML4_BRANA</name>
<dbReference type="Proteomes" id="UP000824890">
    <property type="component" value="Unassembled WGS sequence"/>
</dbReference>
<proteinExistence type="predicted"/>